<accession>A0A397TDB9</accession>
<comment type="caution">
    <text evidence="1">The sequence shown here is derived from an EMBL/GenBank/DDBJ whole genome shotgun (WGS) entry which is preliminary data.</text>
</comment>
<dbReference type="SUPFAM" id="SSF56349">
    <property type="entry name" value="DNA breaking-rejoining enzymes"/>
    <property type="match status" value="1"/>
</dbReference>
<evidence type="ECO:0008006" key="3">
    <source>
        <dbReference type="Google" id="ProtNLM"/>
    </source>
</evidence>
<organism evidence="1 2">
    <name type="scientific">Glomus cerebriforme</name>
    <dbReference type="NCBI Taxonomy" id="658196"/>
    <lineage>
        <taxon>Eukaryota</taxon>
        <taxon>Fungi</taxon>
        <taxon>Fungi incertae sedis</taxon>
        <taxon>Mucoromycota</taxon>
        <taxon>Glomeromycotina</taxon>
        <taxon>Glomeromycetes</taxon>
        <taxon>Glomerales</taxon>
        <taxon>Glomeraceae</taxon>
        <taxon>Glomus</taxon>
    </lineage>
</organism>
<dbReference type="EMBL" id="QKYT01000063">
    <property type="protein sequence ID" value="RIA95329.1"/>
    <property type="molecule type" value="Genomic_DNA"/>
</dbReference>
<proteinExistence type="predicted"/>
<dbReference type="PANTHER" id="PTHR21446:SF12">
    <property type="entry name" value="POTASSIUM CHANNEL TETRAMERIZATION DOMAIN CONTAINING 1"/>
    <property type="match status" value="1"/>
</dbReference>
<reference evidence="1 2" key="1">
    <citation type="submission" date="2018-06" db="EMBL/GenBank/DDBJ databases">
        <title>Comparative genomics reveals the genomic features of Rhizophagus irregularis, R. cerebriforme, R. diaphanum and Gigaspora rosea, and their symbiotic lifestyle signature.</title>
        <authorList>
            <person name="Morin E."/>
            <person name="San Clemente H."/>
            <person name="Chen E.C.H."/>
            <person name="De La Providencia I."/>
            <person name="Hainaut M."/>
            <person name="Kuo A."/>
            <person name="Kohler A."/>
            <person name="Murat C."/>
            <person name="Tang N."/>
            <person name="Roy S."/>
            <person name="Loubradou J."/>
            <person name="Henrissat B."/>
            <person name="Grigoriev I.V."/>
            <person name="Corradi N."/>
            <person name="Roux C."/>
            <person name="Martin F.M."/>
        </authorList>
    </citation>
    <scope>NUCLEOTIDE SEQUENCE [LARGE SCALE GENOMIC DNA]</scope>
    <source>
        <strain evidence="1 2">DAOM 227022</strain>
    </source>
</reference>
<dbReference type="AlphaFoldDB" id="A0A397TDB9"/>
<dbReference type="PANTHER" id="PTHR21446">
    <property type="entry name" value="DUF3504 DOMAIN-CONTAINING PROTEIN"/>
    <property type="match status" value="1"/>
</dbReference>
<evidence type="ECO:0000313" key="2">
    <source>
        <dbReference type="Proteomes" id="UP000265703"/>
    </source>
</evidence>
<dbReference type="InterPro" id="IPR011010">
    <property type="entry name" value="DNA_brk_join_enz"/>
</dbReference>
<gene>
    <name evidence="1" type="ORF">C1645_734132</name>
</gene>
<name>A0A397TDB9_9GLOM</name>
<evidence type="ECO:0000313" key="1">
    <source>
        <dbReference type="EMBL" id="RIA95329.1"/>
    </source>
</evidence>
<dbReference type="Proteomes" id="UP000265703">
    <property type="component" value="Unassembled WGS sequence"/>
</dbReference>
<sequence length="218" mass="24944">MCEFIYSVRTKKNNQYLRTSFKNAVALISHHLKNSIPYWNYNLLDKNNFSKLYGTLDGTLKEMKRLGIGTAKPHEGLTSKEVKLILYHNATSPNEPKGLLRRAFLWICLLGCPRNAISKGKWYHDRPLGKKWVRGIFREICLACEIKISERNISNHSGRDTSIQSIFNASNEEVKAIVISGHNSSAGVCNYFKVITEKKRTILNSVLQRLTNNNDDEK</sequence>
<dbReference type="STRING" id="658196.A0A397TDB9"/>
<protein>
    <recommendedName>
        <fullName evidence="3">Tyr recombinase domain-containing protein</fullName>
    </recommendedName>
</protein>
<dbReference type="OrthoDB" id="2335491at2759"/>
<dbReference type="GO" id="GO:0003677">
    <property type="term" value="F:DNA binding"/>
    <property type="evidence" value="ECO:0007669"/>
    <property type="project" value="InterPro"/>
</dbReference>
<dbReference type="InterPro" id="IPR052787">
    <property type="entry name" value="MAVS"/>
</dbReference>
<keyword evidence="2" id="KW-1185">Reference proteome</keyword>